<evidence type="ECO:0000256" key="3">
    <source>
        <dbReference type="ARBA" id="ARBA00013208"/>
    </source>
</evidence>
<evidence type="ECO:0000256" key="5">
    <source>
        <dbReference type="PIRSR" id="PIRSR600223-1"/>
    </source>
</evidence>
<feature type="active site" evidence="5">
    <location>
        <position position="103"/>
    </location>
</feature>
<keyword evidence="6" id="KW-0472">Membrane</keyword>
<dbReference type="EC" id="3.4.21.89" evidence="3 6"/>
<dbReference type="InterPro" id="IPR019757">
    <property type="entry name" value="Pept_S26A_signal_pept_1_Lys-AS"/>
</dbReference>
<dbReference type="GO" id="GO:0004252">
    <property type="term" value="F:serine-type endopeptidase activity"/>
    <property type="evidence" value="ECO:0007669"/>
    <property type="project" value="InterPro"/>
</dbReference>
<dbReference type="SUPFAM" id="SSF51306">
    <property type="entry name" value="LexA/Signal peptidase"/>
    <property type="match status" value="1"/>
</dbReference>
<reference evidence="8 9" key="1">
    <citation type="journal article" date="2015" name="Nature">
        <title>rRNA introns, odd ribosomes, and small enigmatic genomes across a large radiation of phyla.</title>
        <authorList>
            <person name="Brown C.T."/>
            <person name="Hug L.A."/>
            <person name="Thomas B.C."/>
            <person name="Sharon I."/>
            <person name="Castelle C.J."/>
            <person name="Singh A."/>
            <person name="Wilkins M.J."/>
            <person name="Williams K.H."/>
            <person name="Banfield J.F."/>
        </authorList>
    </citation>
    <scope>NUCLEOTIDE SEQUENCE [LARGE SCALE GENOMIC DNA]</scope>
</reference>
<accession>A0A0G0T6J9</accession>
<feature type="transmembrane region" description="Helical" evidence="6">
    <location>
        <begin position="28"/>
        <end position="50"/>
    </location>
</feature>
<evidence type="ECO:0000313" key="9">
    <source>
        <dbReference type="Proteomes" id="UP000034881"/>
    </source>
</evidence>
<keyword evidence="6" id="KW-0645">Protease</keyword>
<dbReference type="GO" id="GO:0009003">
    <property type="term" value="F:signal peptidase activity"/>
    <property type="evidence" value="ECO:0007669"/>
    <property type="project" value="UniProtKB-EC"/>
</dbReference>
<keyword evidence="6" id="KW-1133">Transmembrane helix</keyword>
<evidence type="ECO:0000256" key="1">
    <source>
        <dbReference type="ARBA" id="ARBA00000677"/>
    </source>
</evidence>
<dbReference type="Pfam" id="PF10502">
    <property type="entry name" value="Peptidase_S26"/>
    <property type="match status" value="1"/>
</dbReference>
<organism evidence="8 9">
    <name type="scientific">Candidatus Daviesbacteria bacterium GW2011_GWC2_40_12</name>
    <dbReference type="NCBI Taxonomy" id="1618431"/>
    <lineage>
        <taxon>Bacteria</taxon>
        <taxon>Candidatus Daviesiibacteriota</taxon>
    </lineage>
</organism>
<proteinExistence type="inferred from homology"/>
<dbReference type="AlphaFoldDB" id="A0A0G0T6J9"/>
<dbReference type="GO" id="GO:0006465">
    <property type="term" value="P:signal peptide processing"/>
    <property type="evidence" value="ECO:0007669"/>
    <property type="project" value="InterPro"/>
</dbReference>
<dbReference type="PROSITE" id="PS00760">
    <property type="entry name" value="SPASE_I_2"/>
    <property type="match status" value="1"/>
</dbReference>
<comment type="caution">
    <text evidence="8">The sequence shown here is derived from an EMBL/GenBank/DDBJ whole genome shotgun (WGS) entry which is preliminary data.</text>
</comment>
<evidence type="ECO:0000256" key="2">
    <source>
        <dbReference type="ARBA" id="ARBA00009370"/>
    </source>
</evidence>
<dbReference type="Proteomes" id="UP000034881">
    <property type="component" value="Unassembled WGS sequence"/>
</dbReference>
<evidence type="ECO:0000259" key="7">
    <source>
        <dbReference type="Pfam" id="PF10502"/>
    </source>
</evidence>
<dbReference type="CDD" id="cd06530">
    <property type="entry name" value="S26_SPase_I"/>
    <property type="match status" value="1"/>
</dbReference>
<dbReference type="NCBIfam" id="TIGR02227">
    <property type="entry name" value="sigpep_I_bact"/>
    <property type="match status" value="1"/>
</dbReference>
<dbReference type="InterPro" id="IPR000223">
    <property type="entry name" value="Pept_S26A_signal_pept_1"/>
</dbReference>
<evidence type="ECO:0000256" key="4">
    <source>
        <dbReference type="ARBA" id="ARBA00022801"/>
    </source>
</evidence>
<sequence>MDPNTPYTSDQYLGDTNQKGFFERLSGYLVEFIETLVVFGAIFASIYLFVAQFHKVSGNSMVPTMHNGDYLVTEKVSYRFRAPKSGEIIVLKNPRNESQDFIKRIIAVPGDTVEISNGNVLVNGKILEEKYLPPSTPTHSGAFLTEGSSVKVGSNQYFAFGDNREHSSDSREWGPVTKEEIVGRALFRYFPVPDVGLLTNK</sequence>
<keyword evidence="4 6" id="KW-0378">Hydrolase</keyword>
<name>A0A0G0T6J9_9BACT</name>
<feature type="domain" description="Peptidase S26" evidence="7">
    <location>
        <begin position="30"/>
        <end position="190"/>
    </location>
</feature>
<gene>
    <name evidence="8" type="ORF">UT77_C0001G0196</name>
</gene>
<evidence type="ECO:0000256" key="6">
    <source>
        <dbReference type="RuleBase" id="RU362042"/>
    </source>
</evidence>
<dbReference type="InterPro" id="IPR019533">
    <property type="entry name" value="Peptidase_S26"/>
</dbReference>
<keyword evidence="6" id="KW-0812">Transmembrane</keyword>
<dbReference type="PANTHER" id="PTHR43390:SF1">
    <property type="entry name" value="CHLOROPLAST PROCESSING PEPTIDASE"/>
    <property type="match status" value="1"/>
</dbReference>
<protein>
    <recommendedName>
        <fullName evidence="3 6">Signal peptidase I</fullName>
        <ecNumber evidence="3 6">3.4.21.89</ecNumber>
    </recommendedName>
</protein>
<dbReference type="PRINTS" id="PR00727">
    <property type="entry name" value="LEADERPTASE"/>
</dbReference>
<feature type="active site" evidence="5">
    <location>
        <position position="60"/>
    </location>
</feature>
<dbReference type="Gene3D" id="2.10.109.10">
    <property type="entry name" value="Umud Fragment, subunit A"/>
    <property type="match status" value="1"/>
</dbReference>
<dbReference type="InterPro" id="IPR036286">
    <property type="entry name" value="LexA/Signal_pep-like_sf"/>
</dbReference>
<evidence type="ECO:0000313" key="8">
    <source>
        <dbReference type="EMBL" id="KKR42745.1"/>
    </source>
</evidence>
<dbReference type="PANTHER" id="PTHR43390">
    <property type="entry name" value="SIGNAL PEPTIDASE I"/>
    <property type="match status" value="1"/>
</dbReference>
<dbReference type="EMBL" id="LBYB01000001">
    <property type="protein sequence ID" value="KKR42745.1"/>
    <property type="molecule type" value="Genomic_DNA"/>
</dbReference>
<dbReference type="GO" id="GO:0016020">
    <property type="term" value="C:membrane"/>
    <property type="evidence" value="ECO:0007669"/>
    <property type="project" value="UniProtKB-SubCell"/>
</dbReference>
<comment type="catalytic activity">
    <reaction evidence="1 6">
        <text>Cleavage of hydrophobic, N-terminal signal or leader sequences from secreted and periplasmic proteins.</text>
        <dbReference type="EC" id="3.4.21.89"/>
    </reaction>
</comment>
<comment type="similarity">
    <text evidence="2 6">Belongs to the peptidase S26 family.</text>
</comment>
<comment type="subcellular location">
    <subcellularLocation>
        <location evidence="6">Membrane</location>
        <topology evidence="6">Single-pass type II membrane protein</topology>
    </subcellularLocation>
</comment>